<dbReference type="Pfam" id="PF00059">
    <property type="entry name" value="Lectin_C"/>
    <property type="match status" value="1"/>
</dbReference>
<evidence type="ECO:0000313" key="3">
    <source>
        <dbReference type="RefSeq" id="XP_016991275.1"/>
    </source>
</evidence>
<organism evidence="3">
    <name type="scientific">Drosophila rhopaloa</name>
    <name type="common">Fruit fly</name>
    <dbReference type="NCBI Taxonomy" id="1041015"/>
    <lineage>
        <taxon>Eukaryota</taxon>
        <taxon>Metazoa</taxon>
        <taxon>Ecdysozoa</taxon>
        <taxon>Arthropoda</taxon>
        <taxon>Hexapoda</taxon>
        <taxon>Insecta</taxon>
        <taxon>Pterygota</taxon>
        <taxon>Neoptera</taxon>
        <taxon>Endopterygota</taxon>
        <taxon>Diptera</taxon>
        <taxon>Brachycera</taxon>
        <taxon>Muscomorpha</taxon>
        <taxon>Ephydroidea</taxon>
        <taxon>Drosophilidae</taxon>
        <taxon>Drosophila</taxon>
        <taxon>Sophophora</taxon>
    </lineage>
</organism>
<dbReference type="InterPro" id="IPR016186">
    <property type="entry name" value="C-type_lectin-like/link_sf"/>
</dbReference>
<sequence length="159" mass="18182">MAKSEYNSTECGPFIHEALHPIRHRIANLREQVESQTAALNKTLTDMERILNAIVETKEKLDRIEAKLEGNPEPDTPGFERIGSRYFFIEHEDRKSWTGAEIACRQKGGYLAAFQNQEELDEIKEKLQVAVYWLGINQKIKEGDFVSVASGKPATFLDW</sequence>
<dbReference type="AlphaFoldDB" id="A0A6P4FL56"/>
<dbReference type="CDD" id="cd00037">
    <property type="entry name" value="CLECT"/>
    <property type="match status" value="1"/>
</dbReference>
<reference evidence="3" key="1">
    <citation type="submission" date="2025-08" db="UniProtKB">
        <authorList>
            <consortium name="RefSeq"/>
        </authorList>
    </citation>
    <scope>IDENTIFICATION</scope>
</reference>
<dbReference type="InterPro" id="IPR016187">
    <property type="entry name" value="CTDL_fold"/>
</dbReference>
<dbReference type="PROSITE" id="PS50041">
    <property type="entry name" value="C_TYPE_LECTIN_2"/>
    <property type="match status" value="1"/>
</dbReference>
<dbReference type="OrthoDB" id="6727623at2759"/>
<proteinExistence type="predicted"/>
<keyword evidence="1" id="KW-0175">Coiled coil</keyword>
<name>A0A6P4FL56_DRORH</name>
<feature type="non-terminal residue" evidence="3">
    <location>
        <position position="159"/>
    </location>
</feature>
<dbReference type="Gene3D" id="3.10.100.10">
    <property type="entry name" value="Mannose-Binding Protein A, subunit A"/>
    <property type="match status" value="1"/>
</dbReference>
<dbReference type="RefSeq" id="XP_016991275.1">
    <property type="nucleotide sequence ID" value="XM_017135786.1"/>
</dbReference>
<evidence type="ECO:0000256" key="1">
    <source>
        <dbReference type="SAM" id="Coils"/>
    </source>
</evidence>
<gene>
    <name evidence="3" type="primary">LOC108053185</name>
</gene>
<dbReference type="SUPFAM" id="SSF56436">
    <property type="entry name" value="C-type lectin-like"/>
    <property type="match status" value="1"/>
</dbReference>
<dbReference type="InterPro" id="IPR001304">
    <property type="entry name" value="C-type_lectin-like"/>
</dbReference>
<evidence type="ECO:0000259" key="2">
    <source>
        <dbReference type="PROSITE" id="PS50041"/>
    </source>
</evidence>
<feature type="coiled-coil region" evidence="1">
    <location>
        <begin position="26"/>
        <end position="67"/>
    </location>
</feature>
<feature type="domain" description="C-type lectin" evidence="2">
    <location>
        <begin position="86"/>
        <end position="159"/>
    </location>
</feature>
<protein>
    <submittedName>
        <fullName evidence="3">Accessory gland protein Acp29AB-like</fullName>
    </submittedName>
</protein>
<accession>A0A6P4FL56</accession>